<keyword evidence="2" id="KW-0645">Protease</keyword>
<feature type="region of interest" description="Disordered" evidence="3">
    <location>
        <begin position="304"/>
        <end position="336"/>
    </location>
</feature>
<feature type="region of interest" description="Disordered" evidence="3">
    <location>
        <begin position="1"/>
        <end position="90"/>
    </location>
</feature>
<evidence type="ECO:0000256" key="3">
    <source>
        <dbReference type="SAM" id="MobiDB-lite"/>
    </source>
</evidence>
<dbReference type="InterPro" id="IPR007518">
    <property type="entry name" value="MINDY"/>
</dbReference>
<keyword evidence="2" id="KW-0833">Ubl conjugation pathway</keyword>
<dbReference type="Pfam" id="PF04424">
    <property type="entry name" value="MINDY_DUB"/>
    <property type="match status" value="2"/>
</dbReference>
<dbReference type="GO" id="GO:1990380">
    <property type="term" value="F:K48-linked deubiquitinase activity"/>
    <property type="evidence" value="ECO:0007669"/>
    <property type="project" value="UniProtKB-UniRule"/>
</dbReference>
<keyword evidence="2 5" id="KW-0378">Hydrolase</keyword>
<protein>
    <recommendedName>
        <fullName evidence="2">Ubiquitin carboxyl-terminal hydrolase</fullName>
        <ecNumber evidence="2">3.4.19.12</ecNumber>
    </recommendedName>
</protein>
<evidence type="ECO:0000313" key="6">
    <source>
        <dbReference type="Proteomes" id="UP001626550"/>
    </source>
</evidence>
<proteinExistence type="inferred from homology"/>
<evidence type="ECO:0000256" key="2">
    <source>
        <dbReference type="RuleBase" id="RU367139"/>
    </source>
</evidence>
<comment type="similarity">
    <text evidence="1 2">Belongs to the MINDY deubiquitinase family. FAM63 subfamily.</text>
</comment>
<reference evidence="5 6" key="1">
    <citation type="submission" date="2024-11" db="EMBL/GenBank/DDBJ databases">
        <title>Adaptive evolution of stress response genes in parasites aligns with host niche diversity.</title>
        <authorList>
            <person name="Hahn C."/>
            <person name="Resl P."/>
        </authorList>
    </citation>
    <scope>NUCLEOTIDE SEQUENCE [LARGE SCALE GENOMIC DNA]</scope>
    <source>
        <strain evidence="5">EGGRZ-B1_66</strain>
        <tissue evidence="5">Body</tissue>
    </source>
</reference>
<feature type="compositionally biased region" description="Polar residues" evidence="3">
    <location>
        <begin position="57"/>
        <end position="89"/>
    </location>
</feature>
<dbReference type="GO" id="GO:0006508">
    <property type="term" value="P:proteolysis"/>
    <property type="evidence" value="ECO:0007669"/>
    <property type="project" value="UniProtKB-KW"/>
</dbReference>
<accession>A0ABD2PX63</accession>
<evidence type="ECO:0000313" key="5">
    <source>
        <dbReference type="EMBL" id="KAL3312023.1"/>
    </source>
</evidence>
<comment type="function">
    <text evidence="2">Hydrolase that can specifically remove 'Lys-48'-linked conjugated ubiquitin from proteins. Has exodeubiquitinase activity and has a preference for long polyubiquitin chains. May play a regulatory role at the level of protein turnover.</text>
</comment>
<dbReference type="PANTHER" id="PTHR18063">
    <property type="entry name" value="NF-E2 INDUCIBLE PROTEIN"/>
    <property type="match status" value="1"/>
</dbReference>
<evidence type="ECO:0000256" key="1">
    <source>
        <dbReference type="ARBA" id="ARBA00006616"/>
    </source>
</evidence>
<keyword evidence="6" id="KW-1185">Reference proteome</keyword>
<gene>
    <name evidence="5" type="primary">FAM63A</name>
    <name evidence="5" type="ORF">Ciccas_009395</name>
</gene>
<dbReference type="EC" id="3.4.19.12" evidence="2"/>
<dbReference type="GO" id="GO:0036435">
    <property type="term" value="F:K48-linked polyubiquitin modification-dependent protein binding"/>
    <property type="evidence" value="ECO:0007669"/>
    <property type="project" value="UniProtKB-UniRule"/>
</dbReference>
<organism evidence="5 6">
    <name type="scientific">Cichlidogyrus casuarinus</name>
    <dbReference type="NCBI Taxonomy" id="1844966"/>
    <lineage>
        <taxon>Eukaryota</taxon>
        <taxon>Metazoa</taxon>
        <taxon>Spiralia</taxon>
        <taxon>Lophotrochozoa</taxon>
        <taxon>Platyhelminthes</taxon>
        <taxon>Monogenea</taxon>
        <taxon>Monopisthocotylea</taxon>
        <taxon>Dactylogyridea</taxon>
        <taxon>Ancyrocephalidae</taxon>
        <taxon>Cichlidogyrus</taxon>
    </lineage>
</organism>
<feature type="domain" description="MINDY deubiquitinase" evidence="4">
    <location>
        <begin position="179"/>
        <end position="254"/>
    </location>
</feature>
<dbReference type="InterPro" id="IPR033979">
    <property type="entry name" value="MINDY_domain"/>
</dbReference>
<feature type="domain" description="MINDY deubiquitinase" evidence="4">
    <location>
        <begin position="112"/>
        <end position="178"/>
    </location>
</feature>
<keyword evidence="2" id="KW-0788">Thiol protease</keyword>
<dbReference type="GO" id="GO:0004843">
    <property type="term" value="F:cysteine-type deubiquitinase activity"/>
    <property type="evidence" value="ECO:0007669"/>
    <property type="project" value="UniProtKB-UniRule"/>
</dbReference>
<sequence length="419" mass="46886">MDSEKAIDRICPSQNTVKELNSHPGQNTVGNVDKRRVNESPGSSFEKPNPDLIIKTPVSNSANNSNKAQFENTVSDSSPMHDNFSSSQKPIAECSKASTSKLRDTEEPNSIVYSLKWFNFNSHKVPMVMQNSNGPCPIIAISNFLLLKGSLKLPTDSHFVSNEKLCNMLSEKLLEANSSTSSQLTFFGLTALNKHLADGQLAVLFRNNHFSTVTKRNNDIYVLVTDMGFLHEPRVVWEALLAIDGDTQYVDSDFKLFEPHNRTSDIPEVDSSVRLAQKLHQELNSPTYDSDYQLALKLQSEMNQLDAEPKERPIKPKKMQSSQPQEAAAAYPECVSRNEQRRSSEKLLRFCQRRRSDFAAHSVDAIVSSLRAGDRSTLARAITLVESSNSNHKAKSMQLLGKSLELTSSDRYTRTFRIG</sequence>
<comment type="catalytic activity">
    <reaction evidence="2">
        <text>Thiol-dependent hydrolysis of ester, thioester, amide, peptide and isopeptide bonds formed by the C-terminal Gly of ubiquitin (a 76-residue protein attached to proteins as an intracellular targeting signal).</text>
        <dbReference type="EC" id="3.4.19.12"/>
    </reaction>
</comment>
<dbReference type="Proteomes" id="UP001626550">
    <property type="component" value="Unassembled WGS sequence"/>
</dbReference>
<dbReference type="AlphaFoldDB" id="A0ABD2PX63"/>
<comment type="caution">
    <text evidence="5">The sequence shown here is derived from an EMBL/GenBank/DDBJ whole genome shotgun (WGS) entry which is preliminary data.</text>
</comment>
<dbReference type="PANTHER" id="PTHR18063:SF6">
    <property type="entry name" value="UBIQUITIN CARBOXYL-TERMINAL HYDROLASE"/>
    <property type="match status" value="1"/>
</dbReference>
<dbReference type="EMBL" id="JBJKFK010001908">
    <property type="protein sequence ID" value="KAL3312023.1"/>
    <property type="molecule type" value="Genomic_DNA"/>
</dbReference>
<name>A0ABD2PX63_9PLAT</name>
<feature type="compositionally biased region" description="Polar residues" evidence="3">
    <location>
        <begin position="12"/>
        <end position="30"/>
    </location>
</feature>
<evidence type="ECO:0000259" key="4">
    <source>
        <dbReference type="Pfam" id="PF04424"/>
    </source>
</evidence>
<dbReference type="Gene3D" id="1.20.5.170">
    <property type="match status" value="1"/>
</dbReference>
<dbReference type="GO" id="GO:0140934">
    <property type="term" value="F:histone deubiquitinase activity"/>
    <property type="evidence" value="ECO:0007669"/>
    <property type="project" value="UniProtKB-UniRule"/>
</dbReference>